<reference evidence="2" key="1">
    <citation type="journal article" date="2019" name="Int. J. Syst. Evol. Microbiol.">
        <title>The Global Catalogue of Microorganisms (GCM) 10K type strain sequencing project: providing services to taxonomists for standard genome sequencing and annotation.</title>
        <authorList>
            <consortium name="The Broad Institute Genomics Platform"/>
            <consortium name="The Broad Institute Genome Sequencing Center for Infectious Disease"/>
            <person name="Wu L."/>
            <person name="Ma J."/>
        </authorList>
    </citation>
    <scope>NUCLEOTIDE SEQUENCE [LARGE SCALE GENOMIC DNA]</scope>
    <source>
        <strain evidence="2">NBRC 101365</strain>
    </source>
</reference>
<comment type="caution">
    <text evidence="1">The sequence shown here is derived from an EMBL/GenBank/DDBJ whole genome shotgun (WGS) entry which is preliminary data.</text>
</comment>
<evidence type="ECO:0000313" key="1">
    <source>
        <dbReference type="EMBL" id="GLS23229.1"/>
    </source>
</evidence>
<organism evidence="1 2">
    <name type="scientific">Labrys miyagiensis</name>
    <dbReference type="NCBI Taxonomy" id="346912"/>
    <lineage>
        <taxon>Bacteria</taxon>
        <taxon>Pseudomonadati</taxon>
        <taxon>Pseudomonadota</taxon>
        <taxon>Alphaproteobacteria</taxon>
        <taxon>Hyphomicrobiales</taxon>
        <taxon>Xanthobacteraceae</taxon>
        <taxon>Labrys</taxon>
    </lineage>
</organism>
<dbReference type="RefSeq" id="WP_284316146.1">
    <property type="nucleotide sequence ID" value="NZ_BSPC01000069.1"/>
</dbReference>
<accession>A0ABQ6CSV7</accession>
<keyword evidence="2" id="KW-1185">Reference proteome</keyword>
<name>A0ABQ6CSV7_9HYPH</name>
<proteinExistence type="predicted"/>
<protein>
    <submittedName>
        <fullName evidence="1">Uncharacterized protein</fullName>
    </submittedName>
</protein>
<dbReference type="Proteomes" id="UP001156882">
    <property type="component" value="Unassembled WGS sequence"/>
</dbReference>
<dbReference type="EMBL" id="BSPC01000069">
    <property type="protein sequence ID" value="GLS23229.1"/>
    <property type="molecule type" value="Genomic_DNA"/>
</dbReference>
<gene>
    <name evidence="1" type="ORF">GCM10007874_62490</name>
</gene>
<evidence type="ECO:0000313" key="2">
    <source>
        <dbReference type="Proteomes" id="UP001156882"/>
    </source>
</evidence>
<sequence>MGRDLISTVSIRTFRTAHFVLEVSRLQAGGGLIEMAGIAIFLSRQYASAKNVDLTTSALPM</sequence>